<keyword evidence="1" id="KW-0812">Transmembrane</keyword>
<keyword evidence="1" id="KW-1133">Transmembrane helix</keyword>
<keyword evidence="3" id="KW-1185">Reference proteome</keyword>
<organism evidence="2 3">
    <name type="scientific">Ehrlichia chaffeensis (strain ATCC CRL-10679 / Arkansas)</name>
    <dbReference type="NCBI Taxonomy" id="205920"/>
    <lineage>
        <taxon>Bacteria</taxon>
        <taxon>Pseudomonadati</taxon>
        <taxon>Pseudomonadota</taxon>
        <taxon>Alphaproteobacteria</taxon>
        <taxon>Rickettsiales</taxon>
        <taxon>Anaplasmataceae</taxon>
        <taxon>Ehrlichia</taxon>
    </lineage>
</organism>
<reference evidence="2 3" key="1">
    <citation type="journal article" date="2006" name="PLoS Genet.">
        <title>Comparative genomics of emerging human ehrlichiosis agents.</title>
        <authorList>
            <person name="Dunning Hotopp J.C."/>
            <person name="Lin M."/>
            <person name="Madupu R."/>
            <person name="Crabtree J."/>
            <person name="Angiuoli S.V."/>
            <person name="Eisen J.A."/>
            <person name="Seshadri R."/>
            <person name="Ren Q."/>
            <person name="Wu M."/>
            <person name="Utterback T.R."/>
            <person name="Smith S."/>
            <person name="Lewis M."/>
            <person name="Khouri H."/>
            <person name="Zhang C."/>
            <person name="Niu H."/>
            <person name="Lin Q."/>
            <person name="Ohashi N."/>
            <person name="Zhi N."/>
            <person name="Nelson W."/>
            <person name="Brinkac L.M."/>
            <person name="Dodson R.J."/>
            <person name="Rosovitz M.J."/>
            <person name="Sundaram J."/>
            <person name="Daugherty S.C."/>
            <person name="Davidsen T."/>
            <person name="Durkin A.S."/>
            <person name="Gwinn M."/>
            <person name="Haft D.H."/>
            <person name="Selengut J.D."/>
            <person name="Sullivan S.A."/>
            <person name="Zafar N."/>
            <person name="Zhou L."/>
            <person name="Benahmed F."/>
            <person name="Forberger H."/>
            <person name="Halpin R."/>
            <person name="Mulligan S."/>
            <person name="Robinson J."/>
            <person name="White O."/>
            <person name="Rikihisa Y."/>
            <person name="Tettelin H."/>
        </authorList>
    </citation>
    <scope>NUCLEOTIDE SEQUENCE [LARGE SCALE GENOMIC DNA]</scope>
    <source>
        <strain evidence="3">ATCC CRL-10679 / Arkansas</strain>
    </source>
</reference>
<proteinExistence type="predicted"/>
<protein>
    <submittedName>
        <fullName evidence="2">Uncharacterized protein</fullName>
    </submittedName>
</protein>
<name>Q2GGL3_EHRCR</name>
<evidence type="ECO:0000256" key="1">
    <source>
        <dbReference type="SAM" id="Phobius"/>
    </source>
</evidence>
<evidence type="ECO:0000313" key="2">
    <source>
        <dbReference type="EMBL" id="ABD45133.1"/>
    </source>
</evidence>
<dbReference type="HOGENOM" id="CLU_3199193_0_0_5"/>
<dbReference type="AlphaFoldDB" id="Q2GGL3"/>
<gene>
    <name evidence="2" type="ordered locus">ECH_0610</name>
</gene>
<dbReference type="KEGG" id="ech:ECH_0610"/>
<dbReference type="EMBL" id="CP000236">
    <property type="protein sequence ID" value="ABD45133.1"/>
    <property type="molecule type" value="Genomic_DNA"/>
</dbReference>
<dbReference type="Proteomes" id="UP000008320">
    <property type="component" value="Chromosome"/>
</dbReference>
<keyword evidence="1" id="KW-0472">Membrane</keyword>
<sequence length="45" mass="5399">MFEELINSIDFFVQDYIILLVKNIVTLSYLLINVKEHLMYILSSY</sequence>
<accession>Q2GGL3</accession>
<evidence type="ECO:0000313" key="3">
    <source>
        <dbReference type="Proteomes" id="UP000008320"/>
    </source>
</evidence>
<feature type="transmembrane region" description="Helical" evidence="1">
    <location>
        <begin position="12"/>
        <end position="32"/>
    </location>
</feature>